<dbReference type="InterPro" id="IPR036754">
    <property type="entry name" value="YbaK/aa-tRNA-synt-asso_dom_sf"/>
</dbReference>
<dbReference type="EMBL" id="VSSQ01138995">
    <property type="protein sequence ID" value="MPN61818.1"/>
    <property type="molecule type" value="Genomic_DNA"/>
</dbReference>
<dbReference type="SUPFAM" id="SSF55826">
    <property type="entry name" value="YbaK/ProRS associated domain"/>
    <property type="match status" value="1"/>
</dbReference>
<proteinExistence type="predicted"/>
<protein>
    <recommendedName>
        <fullName evidence="2">Prolyl-tRNA editing protein ProX</fullName>
    </recommendedName>
</protein>
<organism evidence="1">
    <name type="scientific">bioreactor metagenome</name>
    <dbReference type="NCBI Taxonomy" id="1076179"/>
    <lineage>
        <taxon>unclassified sequences</taxon>
        <taxon>metagenomes</taxon>
        <taxon>ecological metagenomes</taxon>
    </lineage>
</organism>
<reference evidence="1" key="1">
    <citation type="submission" date="2019-08" db="EMBL/GenBank/DDBJ databases">
        <authorList>
            <person name="Kucharzyk K."/>
            <person name="Murdoch R.W."/>
            <person name="Higgins S."/>
            <person name="Loffler F."/>
        </authorList>
    </citation>
    <scope>NUCLEOTIDE SEQUENCE</scope>
</reference>
<dbReference type="Gene3D" id="3.90.960.10">
    <property type="entry name" value="YbaK/aminoacyl-tRNA synthetase-associated domain"/>
    <property type="match status" value="1"/>
</dbReference>
<evidence type="ECO:0008006" key="2">
    <source>
        <dbReference type="Google" id="ProtNLM"/>
    </source>
</evidence>
<dbReference type="AlphaFoldDB" id="A0A645JDM1"/>
<evidence type="ECO:0000313" key="1">
    <source>
        <dbReference type="EMBL" id="MPN61818.1"/>
    </source>
</evidence>
<comment type="caution">
    <text evidence="1">The sequence shown here is derived from an EMBL/GenBank/DDBJ whole genome shotgun (WGS) entry which is preliminary data.</text>
</comment>
<name>A0A645JDM1_9ZZZZ</name>
<accession>A0A645JDM1</accession>
<sequence length="65" mass="7485">MGLINDPERVVTVLVDEDLEKEDEVLVHPNVSTASIRLSVKDLFRFLNARGNRMIRVRVTSYLED</sequence>
<gene>
    <name evidence="1" type="ORF">SDC9_209562</name>
</gene>
<dbReference type="GO" id="GO:0002161">
    <property type="term" value="F:aminoacyl-tRNA deacylase activity"/>
    <property type="evidence" value="ECO:0007669"/>
    <property type="project" value="InterPro"/>
</dbReference>